<evidence type="ECO:0000313" key="7">
    <source>
        <dbReference type="EMBL" id="CDK25127.1"/>
    </source>
</evidence>
<dbReference type="InterPro" id="IPR038422">
    <property type="entry name" value="Cut8/Sts1_sf"/>
</dbReference>
<dbReference type="HOGENOM" id="CLU_054606_0_0_1"/>
<feature type="compositionally biased region" description="Polar residues" evidence="6">
    <location>
        <begin position="1"/>
        <end position="10"/>
    </location>
</feature>
<dbReference type="Pfam" id="PF08559">
    <property type="entry name" value="Cut8"/>
    <property type="match status" value="1"/>
</dbReference>
<dbReference type="EMBL" id="HG793125">
    <property type="protein sequence ID" value="CDK25127.1"/>
    <property type="molecule type" value="Genomic_DNA"/>
</dbReference>
<accession>W6MKD8</accession>
<evidence type="ECO:0000256" key="4">
    <source>
        <dbReference type="ARBA" id="ARBA00023242"/>
    </source>
</evidence>
<dbReference type="OrthoDB" id="10061064at2759"/>
<protein>
    <recommendedName>
        <fullName evidence="2 5">Tethering factor for nuclear proteasome STS1</fullName>
    </recommendedName>
</protein>
<evidence type="ECO:0000256" key="3">
    <source>
        <dbReference type="ARBA" id="ARBA00022927"/>
    </source>
</evidence>
<dbReference type="GO" id="GO:0005737">
    <property type="term" value="C:cytoplasm"/>
    <property type="evidence" value="ECO:0007669"/>
    <property type="project" value="UniProtKB-SubCell"/>
</dbReference>
<comment type="subunit">
    <text evidence="5">Binds the proteasome.</text>
</comment>
<feature type="compositionally biased region" description="Low complexity" evidence="6">
    <location>
        <begin position="64"/>
        <end position="76"/>
    </location>
</feature>
<sequence length="343" mass="39238">MSSILPSSFTFGVDQSGQQPSQQQALHQIINHNGSYISKPTLRSKRSKRRLSEEMNSDEENTGRSSRSSPKRLSPPVRTALASSLNRHKKLRGQEIRGQPLPLKRVIQTLDKSQLENLVGSLLETRPDITPDVLNSVPKVSVDAVLNMLNERIESLVAGLPYKVEPKSDYAYLRVKHLVAEFFEAVSDYVLNFLPPVETEIMNSLVFLYEFLTKIYNRMPGFSNIEYRYYQKIIIEKFNMIFFDVFTLFLAEKKTNILILINDNWLEKLKEINEVNENMFDGVYDFVREEIDNYSRGGSLRSEGSDFEPEIRLQGLSSLLNFSSDNSPLQGASSGEVYGKYRI</sequence>
<dbReference type="Gene3D" id="1.20.58.1590">
    <property type="entry name" value="Tethering factor for nuclear proteasome Cut8/Sts1"/>
    <property type="match status" value="1"/>
</dbReference>
<keyword evidence="3 5" id="KW-0653">Protein transport</keyword>
<dbReference type="GO" id="GO:0071630">
    <property type="term" value="P:nuclear protein quality control by the ubiquitin-proteasome system"/>
    <property type="evidence" value="ECO:0007669"/>
    <property type="project" value="UniProtKB-UniRule"/>
</dbReference>
<dbReference type="PANTHER" id="PTHR28032">
    <property type="entry name" value="FI02826P"/>
    <property type="match status" value="1"/>
</dbReference>
<keyword evidence="4 5" id="KW-0539">Nucleus</keyword>
<feature type="region of interest" description="Disordered" evidence="6">
    <location>
        <begin position="1"/>
        <end position="93"/>
    </location>
</feature>
<evidence type="ECO:0000256" key="2">
    <source>
        <dbReference type="ARBA" id="ARBA00016204"/>
    </source>
</evidence>
<dbReference type="GO" id="GO:0031965">
    <property type="term" value="C:nuclear membrane"/>
    <property type="evidence" value="ECO:0007669"/>
    <property type="project" value="TreeGrafter"/>
</dbReference>
<keyword evidence="5" id="KW-0963">Cytoplasm</keyword>
<keyword evidence="8" id="KW-1185">Reference proteome</keyword>
<proteinExistence type="inferred from homology"/>
<dbReference type="AlphaFoldDB" id="W6MKD8"/>
<gene>
    <name evidence="7" type="ORF">KUCA_T00001094001</name>
</gene>
<comment type="subcellular location">
    <subcellularLocation>
        <location evidence="5">Cytoplasm</location>
    </subcellularLocation>
    <subcellularLocation>
        <location evidence="5">Nucleus</location>
    </subcellularLocation>
</comment>
<evidence type="ECO:0000313" key="8">
    <source>
        <dbReference type="Proteomes" id="UP000019384"/>
    </source>
</evidence>
<dbReference type="GO" id="GO:0015031">
    <property type="term" value="P:protein transport"/>
    <property type="evidence" value="ECO:0007669"/>
    <property type="project" value="UniProtKB-UniRule"/>
</dbReference>
<dbReference type="InterPro" id="IPR013868">
    <property type="entry name" value="Cut8/Sts1_fam"/>
</dbReference>
<keyword evidence="5" id="KW-0813">Transport</keyword>
<evidence type="ECO:0000256" key="1">
    <source>
        <dbReference type="ARBA" id="ARBA00006199"/>
    </source>
</evidence>
<dbReference type="GeneID" id="34518527"/>
<reference evidence="7" key="1">
    <citation type="submission" date="2013-12" db="EMBL/GenBank/DDBJ databases">
        <authorList>
            <person name="Genoscope - CEA"/>
        </authorList>
    </citation>
    <scope>NUCLEOTIDE SEQUENCE</scope>
    <source>
        <strain evidence="7">CBS 1993</strain>
    </source>
</reference>
<evidence type="ECO:0000256" key="5">
    <source>
        <dbReference type="RuleBase" id="RU368013"/>
    </source>
</evidence>
<name>W6MKD8_9ASCO</name>
<dbReference type="GO" id="GO:0070628">
    <property type="term" value="F:proteasome binding"/>
    <property type="evidence" value="ECO:0007669"/>
    <property type="project" value="TreeGrafter"/>
</dbReference>
<feature type="compositionally biased region" description="Low complexity" evidence="6">
    <location>
        <begin position="15"/>
        <end position="24"/>
    </location>
</feature>
<comment type="similarity">
    <text evidence="1 5">Belongs to the cut8/STS1 family.</text>
</comment>
<dbReference type="RefSeq" id="XP_022457139.1">
    <property type="nucleotide sequence ID" value="XM_022605697.1"/>
</dbReference>
<dbReference type="Proteomes" id="UP000019384">
    <property type="component" value="Unassembled WGS sequence"/>
</dbReference>
<reference evidence="7" key="2">
    <citation type="submission" date="2014-02" db="EMBL/GenBank/DDBJ databases">
        <title>Complete DNA sequence of /Kuraishia capsulata/ illustrates novel genomic features among budding yeasts (/Saccharomycotina/).</title>
        <authorList>
            <person name="Morales L."/>
            <person name="Noel B."/>
            <person name="Porcel B."/>
            <person name="Marcet-Houben M."/>
            <person name="Hullo M-F."/>
            <person name="Sacerdot C."/>
            <person name="Tekaia F."/>
            <person name="Leh-Louis V."/>
            <person name="Despons L."/>
            <person name="Khanna V."/>
            <person name="Aury J-M."/>
            <person name="Barbe V."/>
            <person name="Couloux A."/>
            <person name="Labadie K."/>
            <person name="Pelletier E."/>
            <person name="Souciet J-L."/>
            <person name="Boekhout T."/>
            <person name="Gabaldon T."/>
            <person name="Wincker P."/>
            <person name="Dujon B."/>
        </authorList>
    </citation>
    <scope>NUCLEOTIDE SEQUENCE</scope>
    <source>
        <strain evidence="7">CBS 1993</strain>
    </source>
</reference>
<comment type="function">
    <text evidence="5">Involved in ubiquitin-mediated protein degradation. Regulatory factor in the ubiquitin/proteasome pathway that controls the turnover of proteasome substrates. Targets proteasomes to the nucleus and facilitates the degradation of nuclear proteins.</text>
</comment>
<dbReference type="PANTHER" id="PTHR28032:SF1">
    <property type="entry name" value="FI02826P"/>
    <property type="match status" value="1"/>
</dbReference>
<dbReference type="GO" id="GO:0031144">
    <property type="term" value="P:proteasome localization"/>
    <property type="evidence" value="ECO:0007669"/>
    <property type="project" value="UniProtKB-UniRule"/>
</dbReference>
<organism evidence="7 8">
    <name type="scientific">Kuraishia capsulata CBS 1993</name>
    <dbReference type="NCBI Taxonomy" id="1382522"/>
    <lineage>
        <taxon>Eukaryota</taxon>
        <taxon>Fungi</taxon>
        <taxon>Dikarya</taxon>
        <taxon>Ascomycota</taxon>
        <taxon>Saccharomycotina</taxon>
        <taxon>Pichiomycetes</taxon>
        <taxon>Pichiales</taxon>
        <taxon>Pichiaceae</taxon>
        <taxon>Kuraishia</taxon>
    </lineage>
</organism>
<dbReference type="STRING" id="1382522.W6MKD8"/>
<evidence type="ECO:0000256" key="6">
    <source>
        <dbReference type="SAM" id="MobiDB-lite"/>
    </source>
</evidence>